<evidence type="ECO:0000313" key="3">
    <source>
        <dbReference type="Proteomes" id="UP000320582"/>
    </source>
</evidence>
<dbReference type="RefSeq" id="WP_142083047.1">
    <property type="nucleotide sequence ID" value="NZ_VFPT01000001.1"/>
</dbReference>
<accession>A0A543KH60</accession>
<protein>
    <submittedName>
        <fullName evidence="2">Phosphoenolpyruvate hydrolase-like protein</fullName>
    </submittedName>
</protein>
<evidence type="ECO:0000313" key="2">
    <source>
        <dbReference type="EMBL" id="TQM94409.1"/>
    </source>
</evidence>
<dbReference type="EMBL" id="VFPT01000001">
    <property type="protein sequence ID" value="TQM94409.1"/>
    <property type="molecule type" value="Genomic_DNA"/>
</dbReference>
<dbReference type="AlphaFoldDB" id="A0A543KH60"/>
<evidence type="ECO:0000259" key="1">
    <source>
        <dbReference type="Pfam" id="PF09370"/>
    </source>
</evidence>
<dbReference type="InterPro" id="IPR015813">
    <property type="entry name" value="Pyrv/PenolPyrv_kinase-like_dom"/>
</dbReference>
<organism evidence="2 3">
    <name type="scientific">Roseinatronobacter monicus</name>
    <dbReference type="NCBI Taxonomy" id="393481"/>
    <lineage>
        <taxon>Bacteria</taxon>
        <taxon>Pseudomonadati</taxon>
        <taxon>Pseudomonadota</taxon>
        <taxon>Alphaproteobacteria</taxon>
        <taxon>Rhodobacterales</taxon>
        <taxon>Paracoccaceae</taxon>
        <taxon>Roseinatronobacter</taxon>
    </lineage>
</organism>
<keyword evidence="2" id="KW-0378">Hydrolase</keyword>
<keyword evidence="2" id="KW-0670">Pyruvate</keyword>
<proteinExistence type="predicted"/>
<dbReference type="PANTHER" id="PTHR31862">
    <property type="entry name" value="UPF0261 DOMAIN PROTEIN (AFU_ORTHOLOGUE AFUA_1G10120)"/>
    <property type="match status" value="1"/>
</dbReference>
<dbReference type="InterPro" id="IPR009215">
    <property type="entry name" value="TIM-br_IGPS-like"/>
</dbReference>
<keyword evidence="3" id="KW-1185">Reference proteome</keyword>
<dbReference type="PANTHER" id="PTHR31862:SF1">
    <property type="entry name" value="UPF0261 DOMAIN PROTEIN (AFU_ORTHOLOGUE AFUA_1G10120)"/>
    <property type="match status" value="1"/>
</dbReference>
<dbReference type="GO" id="GO:0016787">
    <property type="term" value="F:hydrolase activity"/>
    <property type="evidence" value="ECO:0007669"/>
    <property type="project" value="UniProtKB-KW"/>
</dbReference>
<dbReference type="InterPro" id="IPR013785">
    <property type="entry name" value="Aldolase_TIM"/>
</dbReference>
<reference evidence="2 3" key="1">
    <citation type="submission" date="2019-06" db="EMBL/GenBank/DDBJ databases">
        <title>Genomic Encyclopedia of Archaeal and Bacterial Type Strains, Phase II (KMG-II): from individual species to whole genera.</title>
        <authorList>
            <person name="Goeker M."/>
        </authorList>
    </citation>
    <scope>NUCLEOTIDE SEQUENCE [LARGE SCALE GENOMIC DNA]</scope>
    <source>
        <strain evidence="2 3">DSM 18423</strain>
    </source>
</reference>
<name>A0A543KH60_9RHOB</name>
<comment type="caution">
    <text evidence="2">The sequence shown here is derived from an EMBL/GenBank/DDBJ whole genome shotgun (WGS) entry which is preliminary data.</text>
</comment>
<feature type="domain" description="TIM-barrel" evidence="1">
    <location>
        <begin position="51"/>
        <end position="181"/>
    </location>
</feature>
<dbReference type="Pfam" id="PF09370">
    <property type="entry name" value="PEP_hydrolase"/>
    <property type="match status" value="1"/>
</dbReference>
<dbReference type="OrthoDB" id="7851637at2"/>
<dbReference type="InterPro" id="IPR051353">
    <property type="entry name" value="Tobamovirus_resist_UPF0261"/>
</dbReference>
<dbReference type="SUPFAM" id="SSF51621">
    <property type="entry name" value="Phosphoenolpyruvate/pyruvate domain"/>
    <property type="match status" value="1"/>
</dbReference>
<gene>
    <name evidence="2" type="ORF">BD293_3085</name>
</gene>
<dbReference type="Proteomes" id="UP000320582">
    <property type="component" value="Unassembled WGS sequence"/>
</dbReference>
<sequence>MGNSSDALHRKLLPDLSISMALPAPEPVRESHSAQIFAPWLAQIPAAQRDLLALLPVLDVNGAVFDALKGAHSDPQPMARPGISAALLCVDPFLRVRDVVALLASAGIGGVANFPTIQIIDGVAARGFDSADLGLRREAQMLARFAEQGLSVTGFCTTAENGQRMLDHGASVLVVHPGLPSADWRARTIAARDAADTLRALRPRCTVPLRLFCPDAYGAELDPARALADGLVHYA</sequence>
<dbReference type="Gene3D" id="3.20.20.70">
    <property type="entry name" value="Aldolase class I"/>
    <property type="match status" value="1"/>
</dbReference>